<keyword evidence="3" id="KW-1185">Reference proteome</keyword>
<dbReference type="EMBL" id="JAPMOU010000062">
    <property type="protein sequence ID" value="MDE1465404.1"/>
    <property type="molecule type" value="Genomic_DNA"/>
</dbReference>
<feature type="chain" id="PRO_5045879744" evidence="1">
    <location>
        <begin position="28"/>
        <end position="257"/>
    </location>
</feature>
<comment type="caution">
    <text evidence="2">The sequence shown here is derived from an EMBL/GenBank/DDBJ whole genome shotgun (WGS) entry which is preliminary data.</text>
</comment>
<dbReference type="Pfam" id="PF14247">
    <property type="entry name" value="DUF4344"/>
    <property type="match status" value="1"/>
</dbReference>
<name>A0ABT5UK44_9GAMM</name>
<organism evidence="2 3">
    <name type="scientific">Spartinivicinus poritis</name>
    <dbReference type="NCBI Taxonomy" id="2994640"/>
    <lineage>
        <taxon>Bacteria</taxon>
        <taxon>Pseudomonadati</taxon>
        <taxon>Pseudomonadota</taxon>
        <taxon>Gammaproteobacteria</taxon>
        <taxon>Oceanospirillales</taxon>
        <taxon>Zooshikellaceae</taxon>
        <taxon>Spartinivicinus</taxon>
    </lineage>
</organism>
<dbReference type="Proteomes" id="UP001528823">
    <property type="component" value="Unassembled WGS sequence"/>
</dbReference>
<reference evidence="2 3" key="1">
    <citation type="submission" date="2022-11" db="EMBL/GenBank/DDBJ databases">
        <title>Spartinivicinus poritis sp. nov., isolated from scleractinian coral Porites lutea.</title>
        <authorList>
            <person name="Zhang G."/>
            <person name="Cai L."/>
            <person name="Wei Q."/>
        </authorList>
    </citation>
    <scope>NUCLEOTIDE SEQUENCE [LARGE SCALE GENOMIC DNA]</scope>
    <source>
        <strain evidence="2 3">A2-2</strain>
    </source>
</reference>
<accession>A0ABT5UK44</accession>
<sequence length="257" mass="29574">MKLRMYCVKWLATPFVLSCLLSPLANAQLNVIFEKPASHVEISTKHQLTKTDAIDVLVESIKTSLVIKPPITLVFGGEEGPLYDSEEKRIYIPYAFIDEVKARFTQSDYAKTGVSVEDAMFDALMHTVFHELGHALIDIYQLPVVGQEEDAVDSLATILLIELFEEGQEIAISAADLFDLESQDIDEFEEEDFWDEHSLDVQRYYNTLCYVYGSTPNKYKSLAREAGFSKERMELCIDDYERQRDSWFKILKNYLKH</sequence>
<feature type="signal peptide" evidence="1">
    <location>
        <begin position="1"/>
        <end position="27"/>
    </location>
</feature>
<keyword evidence="1" id="KW-0732">Signal</keyword>
<evidence type="ECO:0000256" key="1">
    <source>
        <dbReference type="SAM" id="SignalP"/>
    </source>
</evidence>
<evidence type="ECO:0000313" key="2">
    <source>
        <dbReference type="EMBL" id="MDE1465404.1"/>
    </source>
</evidence>
<proteinExistence type="predicted"/>
<gene>
    <name evidence="2" type="ORF">ORQ98_25890</name>
</gene>
<dbReference type="InterPro" id="IPR025644">
    <property type="entry name" value="DUF4344"/>
</dbReference>
<dbReference type="RefSeq" id="WP_274691712.1">
    <property type="nucleotide sequence ID" value="NZ_JAPMOU010000062.1"/>
</dbReference>
<protein>
    <submittedName>
        <fullName evidence="2">DUF4344 domain-containing metallopeptidase</fullName>
    </submittedName>
</protein>
<evidence type="ECO:0000313" key="3">
    <source>
        <dbReference type="Proteomes" id="UP001528823"/>
    </source>
</evidence>